<reference evidence="3 4" key="1">
    <citation type="submission" date="2019-07" db="EMBL/GenBank/DDBJ databases">
        <title>De Novo Assembly of kiwifruit Actinidia rufa.</title>
        <authorList>
            <person name="Sugita-Konishi S."/>
            <person name="Sato K."/>
            <person name="Mori E."/>
            <person name="Abe Y."/>
            <person name="Kisaki G."/>
            <person name="Hamano K."/>
            <person name="Suezawa K."/>
            <person name="Otani M."/>
            <person name="Fukuda T."/>
            <person name="Manabe T."/>
            <person name="Gomi K."/>
            <person name="Tabuchi M."/>
            <person name="Akimitsu K."/>
            <person name="Kataoka I."/>
        </authorList>
    </citation>
    <scope>NUCLEOTIDE SEQUENCE [LARGE SCALE GENOMIC DNA]</scope>
    <source>
        <strain evidence="4">cv. Fuchu</strain>
    </source>
</reference>
<evidence type="ECO:0000259" key="2">
    <source>
        <dbReference type="Pfam" id="PF01764"/>
    </source>
</evidence>
<comment type="caution">
    <text evidence="3">The sequence shown here is derived from an EMBL/GenBank/DDBJ whole genome shotgun (WGS) entry which is preliminary data.</text>
</comment>
<dbReference type="Gene3D" id="3.40.50.1820">
    <property type="entry name" value="alpha/beta hydrolase"/>
    <property type="match status" value="1"/>
</dbReference>
<dbReference type="SUPFAM" id="SSF53474">
    <property type="entry name" value="alpha/beta-Hydrolases"/>
    <property type="match status" value="1"/>
</dbReference>
<evidence type="ECO:0000313" key="3">
    <source>
        <dbReference type="EMBL" id="GFY86493.1"/>
    </source>
</evidence>
<dbReference type="InterPro" id="IPR002921">
    <property type="entry name" value="Fungal_lipase-type"/>
</dbReference>
<dbReference type="AlphaFoldDB" id="A0A7J0EJ55"/>
<gene>
    <name evidence="3" type="ORF">Acr_05g0001320</name>
</gene>
<sequence length="463" mass="53227">MACGFSGSFSSNYMLLKPEEVDIRDLFGILCSSDLEKRKFVDCPENTTENFSRRRIIFVSISVQKFLQSVAKPMASVGSMMEMWLNLWSRTVVLPDKTSANYLSFVGNVDKRVELDKNIKPGDNRYYGALSMMAAKVSYENNAFIETTVRDHWKMEFLGAFDFWNDYQEKATTQAFMFCDKNVDSDMIIVAFRGTEMFDADAWCTDFDISWYELLGMGKVHGGFMKALGLKKNQGWPKEIDHEQTSHNQPHLAYYAIRQKLRDLLQTNDQAKFVLTGHSLGGALSILFASVLALHEEVLLLERLEGVYTFGQPRVGDEKFGKYMEEQLEKYSIPYYRFVYSNDMVPRLPYDDSTLMFKHFGTCLYFNSFYEGKIVSEEPNKNYFSLWAMIPKGINGIWELIRSFLIPYTVGSDYEEGLVLRMMRLIGLVMAGISAHSTQDYVNATRLGNPDVYDHLVEGKKNK</sequence>
<keyword evidence="4" id="KW-1185">Reference proteome</keyword>
<dbReference type="InterPro" id="IPR029058">
    <property type="entry name" value="AB_hydrolase_fold"/>
</dbReference>
<dbReference type="EMBL" id="BJWL01000005">
    <property type="protein sequence ID" value="GFY86493.1"/>
    <property type="molecule type" value="Genomic_DNA"/>
</dbReference>
<dbReference type="PANTHER" id="PTHR46086:SF17">
    <property type="entry name" value="ALPHA_BETA-HYDROLASES SUPERFAMILY PROTEIN"/>
    <property type="match status" value="1"/>
</dbReference>
<dbReference type="PANTHER" id="PTHR46086">
    <property type="entry name" value="ALPHA/BETA-HYDROLASES SUPERFAMILY PROTEIN"/>
    <property type="match status" value="1"/>
</dbReference>
<organism evidence="3 4">
    <name type="scientific">Actinidia rufa</name>
    <dbReference type="NCBI Taxonomy" id="165716"/>
    <lineage>
        <taxon>Eukaryota</taxon>
        <taxon>Viridiplantae</taxon>
        <taxon>Streptophyta</taxon>
        <taxon>Embryophyta</taxon>
        <taxon>Tracheophyta</taxon>
        <taxon>Spermatophyta</taxon>
        <taxon>Magnoliopsida</taxon>
        <taxon>eudicotyledons</taxon>
        <taxon>Gunneridae</taxon>
        <taxon>Pentapetalae</taxon>
        <taxon>asterids</taxon>
        <taxon>Ericales</taxon>
        <taxon>Actinidiaceae</taxon>
        <taxon>Actinidia</taxon>
    </lineage>
</organism>
<name>A0A7J0EJ55_9ERIC</name>
<evidence type="ECO:0000256" key="1">
    <source>
        <dbReference type="ARBA" id="ARBA00022801"/>
    </source>
</evidence>
<dbReference type="Proteomes" id="UP000585474">
    <property type="component" value="Unassembled WGS sequence"/>
</dbReference>
<accession>A0A7J0EJ55</accession>
<evidence type="ECO:0000313" key="4">
    <source>
        <dbReference type="Proteomes" id="UP000585474"/>
    </source>
</evidence>
<feature type="domain" description="Fungal lipase-type" evidence="2">
    <location>
        <begin position="189"/>
        <end position="351"/>
    </location>
</feature>
<protein>
    <submittedName>
        <fullName evidence="3">Alpha/beta-Hydrolases superfamily protein</fullName>
    </submittedName>
</protein>
<keyword evidence="1 3" id="KW-0378">Hydrolase</keyword>
<proteinExistence type="predicted"/>
<dbReference type="OrthoDB" id="438440at2759"/>
<dbReference type="Pfam" id="PF01764">
    <property type="entry name" value="Lipase_3"/>
    <property type="match status" value="1"/>
</dbReference>
<dbReference type="GO" id="GO:0004806">
    <property type="term" value="F:triacylglycerol lipase activity"/>
    <property type="evidence" value="ECO:0007669"/>
    <property type="project" value="InterPro"/>
</dbReference>
<dbReference type="InterPro" id="IPR044819">
    <property type="entry name" value="OBL-like"/>
</dbReference>
<dbReference type="CDD" id="cd00519">
    <property type="entry name" value="Lipase_3"/>
    <property type="match status" value="1"/>
</dbReference>
<dbReference type="GO" id="GO:0006629">
    <property type="term" value="P:lipid metabolic process"/>
    <property type="evidence" value="ECO:0007669"/>
    <property type="project" value="InterPro"/>
</dbReference>